<keyword evidence="2" id="KW-1185">Reference proteome</keyword>
<comment type="caution">
    <text evidence="1">The sequence shown here is derived from an EMBL/GenBank/DDBJ whole genome shotgun (WGS) entry which is preliminary data.</text>
</comment>
<organism evidence="1 2">
    <name type="scientific">Actinomadura macrotermitis</name>
    <dbReference type="NCBI Taxonomy" id="2585200"/>
    <lineage>
        <taxon>Bacteria</taxon>
        <taxon>Bacillati</taxon>
        <taxon>Actinomycetota</taxon>
        <taxon>Actinomycetes</taxon>
        <taxon>Streptosporangiales</taxon>
        <taxon>Thermomonosporaceae</taxon>
        <taxon>Actinomadura</taxon>
    </lineage>
</organism>
<name>A0A7K0C2V0_9ACTN</name>
<dbReference type="RefSeq" id="WP_153538221.1">
    <property type="nucleotide sequence ID" value="NZ_WEGH01000004.1"/>
</dbReference>
<protein>
    <recommendedName>
        <fullName evidence="3">DUF3168 domain-containing protein</fullName>
    </recommendedName>
</protein>
<dbReference type="AlphaFoldDB" id="A0A7K0C2V0"/>
<dbReference type="Proteomes" id="UP000487268">
    <property type="component" value="Unassembled WGS sequence"/>
</dbReference>
<dbReference type="OrthoDB" id="3625315at2"/>
<gene>
    <name evidence="1" type="ORF">ACRB68_58630</name>
</gene>
<evidence type="ECO:0000313" key="1">
    <source>
        <dbReference type="EMBL" id="MQY07761.1"/>
    </source>
</evidence>
<proteinExistence type="predicted"/>
<accession>A0A7K0C2V0</accession>
<evidence type="ECO:0000313" key="2">
    <source>
        <dbReference type="Proteomes" id="UP000487268"/>
    </source>
</evidence>
<reference evidence="1 2" key="1">
    <citation type="submission" date="2019-10" db="EMBL/GenBank/DDBJ databases">
        <title>Actinomadura rubteroloni sp. nov. and Actinomadura macrotermitis sp. nov., isolated from the gut of fungus growing-termite Macrotermes natalensis.</title>
        <authorList>
            <person name="Benndorf R."/>
            <person name="Martin K."/>
            <person name="Kuefner M."/>
            <person name="De Beer W."/>
            <person name="Kaster A.-K."/>
            <person name="Vollmers J."/>
            <person name="Poulsen M."/>
            <person name="Beemelmanns C."/>
        </authorList>
    </citation>
    <scope>NUCLEOTIDE SEQUENCE [LARGE SCALE GENOMIC DNA]</scope>
    <source>
        <strain evidence="1 2">RB68</strain>
    </source>
</reference>
<sequence length="136" mass="14761">MSAQIFPDVEKLVGDRLRARPELAGVAIGPLPPAGTDGTVPAVVLIRDGGSYREDEVIDDAQLRIETYGPDLPAAHALILKVRALLADLPEADLPGVVVSDVSEEGGVRGLRRLTDRNRPAFTRYVLNVRLLIRFK</sequence>
<evidence type="ECO:0008006" key="3">
    <source>
        <dbReference type="Google" id="ProtNLM"/>
    </source>
</evidence>
<dbReference type="EMBL" id="WEGH01000004">
    <property type="protein sequence ID" value="MQY07761.1"/>
    <property type="molecule type" value="Genomic_DNA"/>
</dbReference>